<reference evidence="2" key="1">
    <citation type="journal article" date="2019" name="Int. J. Syst. Evol. Microbiol.">
        <title>The Global Catalogue of Microorganisms (GCM) 10K type strain sequencing project: providing services to taxonomists for standard genome sequencing and annotation.</title>
        <authorList>
            <consortium name="The Broad Institute Genomics Platform"/>
            <consortium name="The Broad Institute Genome Sequencing Center for Infectious Disease"/>
            <person name="Wu L."/>
            <person name="Ma J."/>
        </authorList>
    </citation>
    <scope>NUCLEOTIDE SEQUENCE [LARGE SCALE GENOMIC DNA]</scope>
    <source>
        <strain evidence="2">KACC 12634</strain>
    </source>
</reference>
<evidence type="ECO:0000313" key="1">
    <source>
        <dbReference type="EMBL" id="MFC6956238.1"/>
    </source>
</evidence>
<name>A0ABW2D434_9ACTN</name>
<dbReference type="Proteomes" id="UP001596470">
    <property type="component" value="Unassembled WGS sequence"/>
</dbReference>
<dbReference type="RefSeq" id="WP_382353861.1">
    <property type="nucleotide sequence ID" value="NZ_JBHMBP010000004.1"/>
</dbReference>
<dbReference type="Gene3D" id="1.50.10.100">
    <property type="entry name" value="Chondroitin AC/alginate lyase"/>
    <property type="match status" value="1"/>
</dbReference>
<evidence type="ECO:0008006" key="3">
    <source>
        <dbReference type="Google" id="ProtNLM"/>
    </source>
</evidence>
<protein>
    <recommendedName>
        <fullName evidence="3">Heparinase</fullName>
    </recommendedName>
</protein>
<dbReference type="InterPro" id="IPR008929">
    <property type="entry name" value="Chondroitin_lyas"/>
</dbReference>
<keyword evidence="2" id="KW-1185">Reference proteome</keyword>
<organism evidence="1 2">
    <name type="scientific">Glycomyces mayteni</name>
    <dbReference type="NCBI Taxonomy" id="543887"/>
    <lineage>
        <taxon>Bacteria</taxon>
        <taxon>Bacillati</taxon>
        <taxon>Actinomycetota</taxon>
        <taxon>Actinomycetes</taxon>
        <taxon>Glycomycetales</taxon>
        <taxon>Glycomycetaceae</taxon>
        <taxon>Glycomyces</taxon>
    </lineage>
</organism>
<sequence>MPDSRTDFAAAVTAAADAHAREVLAGVDALLASDPHHRQVMGAAKALAACAVNPASAFFASAQAREAARRLVDHLAGMQAGNGLFDGENFASPPDTAFTVNDLCDTYALLAIDPGGLGGLGDALADIAARAAGPLRLGGVHTPNHRWELSSALAKLHRHWPDGRLVARVDEWLAEGVDIDADGWYSERSPNYALWVSNPALVAIGEHLGRPELLDLVERSLEAVAAAALPDGTVETVHSRRQDQKGTIPLAPFLMQFRRFAIRGGRGDFAAVAEGIAGIADPASALTEILLEPDLAGPLPEAEARKAGTAVSAGAGLAVARDGDFAVTVYGGSDYAAHGRIRSGLATNPTFLRVFAGGAVLDSVRLSRDFFGLGPFRADGLAADGNTFLLREKASAAYYGPLPEGFRRADAVYALADEGRFSAAMDFARRPAEPVALETRIQVTVGEREVAVRIEADPGRVRQVLELAFREGGELEGVRPVEGGFEPEGNGAVYRAGADRISVEVDARGVFTRGYHPGEDYTHLGGTDAAQGMRLYVPLPGSGRCTLVLRAG</sequence>
<proteinExistence type="predicted"/>
<accession>A0ABW2D434</accession>
<evidence type="ECO:0000313" key="2">
    <source>
        <dbReference type="Proteomes" id="UP001596470"/>
    </source>
</evidence>
<gene>
    <name evidence="1" type="ORF">ACFQS3_03405</name>
</gene>
<dbReference type="EMBL" id="JBHSYS010000001">
    <property type="protein sequence ID" value="MFC6956238.1"/>
    <property type="molecule type" value="Genomic_DNA"/>
</dbReference>
<comment type="caution">
    <text evidence="1">The sequence shown here is derived from an EMBL/GenBank/DDBJ whole genome shotgun (WGS) entry which is preliminary data.</text>
</comment>